<keyword evidence="2" id="KW-0732">Signal</keyword>
<keyword evidence="1 4" id="KW-0378">Hydrolase</keyword>
<dbReference type="Gene3D" id="3.40.50.1110">
    <property type="entry name" value="SGNH hydrolase"/>
    <property type="match status" value="1"/>
</dbReference>
<dbReference type="PANTHER" id="PTHR45648">
    <property type="entry name" value="GDSL LIPASE/ACYLHYDROLASE FAMILY PROTEIN (AFU_ORTHOLOGUE AFUA_4G14700)"/>
    <property type="match status" value="1"/>
</dbReference>
<dbReference type="GO" id="GO:0016788">
    <property type="term" value="F:hydrolase activity, acting on ester bonds"/>
    <property type="evidence" value="ECO:0007669"/>
    <property type="project" value="InterPro"/>
</dbReference>
<accession>A0A6C1B5R6</accession>
<proteinExistence type="predicted"/>
<dbReference type="RefSeq" id="WP_173765517.1">
    <property type="nucleotide sequence ID" value="NZ_CP048836.1"/>
</dbReference>
<reference evidence="4 5" key="1">
    <citation type="submission" date="2020-02" db="EMBL/GenBank/DDBJ databases">
        <title>Nitrogenibacter mangrovi gen. nov., sp. nov. isolated from mangrove sediment, a denitrifying betaproteobacterium.</title>
        <authorList>
            <person name="Liao H."/>
            <person name="Tian Y."/>
        </authorList>
    </citation>
    <scope>NUCLEOTIDE SEQUENCE [LARGE SCALE GENOMIC DNA]</scope>
    <source>
        <strain evidence="4 5">M9-3-2</strain>
    </source>
</reference>
<dbReference type="InterPro" id="IPR013424">
    <property type="entry name" value="Ice-binding_C"/>
</dbReference>
<dbReference type="Pfam" id="PF07589">
    <property type="entry name" value="PEP-CTERM"/>
    <property type="match status" value="1"/>
</dbReference>
<evidence type="ECO:0000256" key="2">
    <source>
        <dbReference type="SAM" id="SignalP"/>
    </source>
</evidence>
<dbReference type="InterPro" id="IPR001087">
    <property type="entry name" value="GDSL"/>
</dbReference>
<dbReference type="Proteomes" id="UP000501991">
    <property type="component" value="Chromosome"/>
</dbReference>
<name>A0A6C1B5R6_9RHOO</name>
<dbReference type="CDD" id="cd01846">
    <property type="entry name" value="fatty_acyltransferase_like"/>
    <property type="match status" value="1"/>
</dbReference>
<evidence type="ECO:0000256" key="1">
    <source>
        <dbReference type="ARBA" id="ARBA00022801"/>
    </source>
</evidence>
<dbReference type="EMBL" id="CP048836">
    <property type="protein sequence ID" value="QID18145.1"/>
    <property type="molecule type" value="Genomic_DNA"/>
</dbReference>
<sequence>MVSTRHVLAGICLAVFTHVASAAALLSHYSQLVFFGDSLSDNGNIYALSGGQFPPAPYWNGRFSNGPVAAETMANALGLSLSDYAYGGAKTGPDALGHDNYRWDLGLDGTGLPNQVGMFAASLGAGSADANALYGIWGGANDYFEAGLTPPESVANLIGVVGDLYALGARNFFLPNLPDLGLTAEFLGTPLQGQMSFISQSFNTLLSASLMQLQLALPDASIVAFDTFNFMRAAIDTPADFGLTNVTDACLDSLACVLDPAVQDQYLFWDGVHPTTAAHERLGLAFAQAVAVPEPASLALFAFAIVLLGLQRCDQRGVRFDRPSVCEEGLAG</sequence>
<protein>
    <submittedName>
        <fullName evidence="4">SGNH/GDSL hydrolase family protein</fullName>
    </submittedName>
</protein>
<dbReference type="InterPro" id="IPR036514">
    <property type="entry name" value="SGNH_hydro_sf"/>
</dbReference>
<evidence type="ECO:0000313" key="4">
    <source>
        <dbReference type="EMBL" id="QID18145.1"/>
    </source>
</evidence>
<dbReference type="Pfam" id="PF00657">
    <property type="entry name" value="Lipase_GDSL"/>
    <property type="match status" value="1"/>
</dbReference>
<dbReference type="InterPro" id="IPR051058">
    <property type="entry name" value="GDSL_Est/Lipase"/>
</dbReference>
<gene>
    <name evidence="4" type="ORF">G3580_11155</name>
</gene>
<feature type="domain" description="Ice-binding protein C-terminal" evidence="3">
    <location>
        <begin position="291"/>
        <end position="310"/>
    </location>
</feature>
<dbReference type="AlphaFoldDB" id="A0A6C1B5R6"/>
<dbReference type="PANTHER" id="PTHR45648:SF22">
    <property type="entry name" value="GDSL LIPASE_ACYLHYDROLASE FAMILY PROTEIN (AFU_ORTHOLOGUE AFUA_4G14700)"/>
    <property type="match status" value="1"/>
</dbReference>
<evidence type="ECO:0000259" key="3">
    <source>
        <dbReference type="Pfam" id="PF07589"/>
    </source>
</evidence>
<keyword evidence="5" id="KW-1185">Reference proteome</keyword>
<organism evidence="4 5">
    <name type="scientific">Nitrogeniibacter mangrovi</name>
    <dbReference type="NCBI Taxonomy" id="2016596"/>
    <lineage>
        <taxon>Bacteria</taxon>
        <taxon>Pseudomonadati</taxon>
        <taxon>Pseudomonadota</taxon>
        <taxon>Betaproteobacteria</taxon>
        <taxon>Rhodocyclales</taxon>
        <taxon>Zoogloeaceae</taxon>
        <taxon>Nitrogeniibacter</taxon>
    </lineage>
</organism>
<dbReference type="KEGG" id="azq:G3580_11155"/>
<feature type="signal peptide" evidence="2">
    <location>
        <begin position="1"/>
        <end position="22"/>
    </location>
</feature>
<dbReference type="SUPFAM" id="SSF52266">
    <property type="entry name" value="SGNH hydrolase"/>
    <property type="match status" value="1"/>
</dbReference>
<evidence type="ECO:0000313" key="5">
    <source>
        <dbReference type="Proteomes" id="UP000501991"/>
    </source>
</evidence>
<feature type="chain" id="PRO_5025630088" evidence="2">
    <location>
        <begin position="23"/>
        <end position="332"/>
    </location>
</feature>